<feature type="chain" id="PRO_5038439663" evidence="2">
    <location>
        <begin position="26"/>
        <end position="286"/>
    </location>
</feature>
<evidence type="ECO:0000256" key="1">
    <source>
        <dbReference type="SAM" id="MobiDB-lite"/>
    </source>
</evidence>
<dbReference type="EMBL" id="DXHR01000001">
    <property type="protein sequence ID" value="HIW11548.1"/>
    <property type="molecule type" value="Genomic_DNA"/>
</dbReference>
<name>A0A9D1QFG9_9STAP</name>
<feature type="signal peptide" evidence="2">
    <location>
        <begin position="1"/>
        <end position="25"/>
    </location>
</feature>
<evidence type="ECO:0000313" key="3">
    <source>
        <dbReference type="EMBL" id="HIW11548.1"/>
    </source>
</evidence>
<accession>A0A9D1QFG9</accession>
<evidence type="ECO:0000256" key="2">
    <source>
        <dbReference type="SAM" id="SignalP"/>
    </source>
</evidence>
<dbReference type="AlphaFoldDB" id="A0A9D1QFG9"/>
<comment type="caution">
    <text evidence="3">The sequence shown here is derived from an EMBL/GenBank/DDBJ whole genome shotgun (WGS) entry which is preliminary data.</text>
</comment>
<reference evidence="3" key="2">
    <citation type="submission" date="2021-04" db="EMBL/GenBank/DDBJ databases">
        <authorList>
            <person name="Gilroy R."/>
        </authorList>
    </citation>
    <scope>NUCLEOTIDE SEQUENCE</scope>
    <source>
        <strain evidence="3">ChiHjej13B12-752</strain>
    </source>
</reference>
<evidence type="ECO:0000313" key="4">
    <source>
        <dbReference type="Proteomes" id="UP000823989"/>
    </source>
</evidence>
<organism evidence="3 4">
    <name type="scientific">Candidatus Salinicoccus stercoripullorum</name>
    <dbReference type="NCBI Taxonomy" id="2838756"/>
    <lineage>
        <taxon>Bacteria</taxon>
        <taxon>Bacillati</taxon>
        <taxon>Bacillota</taxon>
        <taxon>Bacilli</taxon>
        <taxon>Bacillales</taxon>
        <taxon>Staphylococcaceae</taxon>
        <taxon>Salinicoccus</taxon>
    </lineage>
</organism>
<dbReference type="Proteomes" id="UP000823989">
    <property type="component" value="Unassembled WGS sequence"/>
</dbReference>
<keyword evidence="2" id="KW-0732">Signal</keyword>
<reference evidence="3" key="1">
    <citation type="journal article" date="2021" name="PeerJ">
        <title>Extensive microbial diversity within the chicken gut microbiome revealed by metagenomics and culture.</title>
        <authorList>
            <person name="Gilroy R."/>
            <person name="Ravi A."/>
            <person name="Getino M."/>
            <person name="Pursley I."/>
            <person name="Horton D.L."/>
            <person name="Alikhan N.F."/>
            <person name="Baker D."/>
            <person name="Gharbi K."/>
            <person name="Hall N."/>
            <person name="Watson M."/>
            <person name="Adriaenssens E.M."/>
            <person name="Foster-Nyarko E."/>
            <person name="Jarju S."/>
            <person name="Secka A."/>
            <person name="Antonio M."/>
            <person name="Oren A."/>
            <person name="Chaudhuri R.R."/>
            <person name="La Ragione R."/>
            <person name="Hildebrand F."/>
            <person name="Pallen M.J."/>
        </authorList>
    </citation>
    <scope>NUCLEOTIDE SEQUENCE</scope>
    <source>
        <strain evidence="3">ChiHjej13B12-752</strain>
    </source>
</reference>
<sequence length="286" mass="30926">MKNRSASLKLATVVLGSAMFLGACSNPFNSLADEINSWMNSDDSAQEESTEEETTEEAAEETAEETTEEETSEDTSGTDGWETSDEGQSEGTDSGSESEETEVQPKDYSGLMGEGEETTLESGTHEVGEDIPEGRYVITADTGIGHIFINNDEDTTVLSTTLNGEEEAEDYGSGKVIAFLEEGQSIEIDGLENVNFSPHETGEVSELFTGMWVAGEDFPAGVYEITAEDGSQFGTLETYTHPDRIKARYSLGDSEYGGMSSFVTSFEEGDIVLLRNYPSVTISQKD</sequence>
<proteinExistence type="predicted"/>
<protein>
    <submittedName>
        <fullName evidence="3">Uncharacterized protein</fullName>
    </submittedName>
</protein>
<dbReference type="PROSITE" id="PS51257">
    <property type="entry name" value="PROKAR_LIPOPROTEIN"/>
    <property type="match status" value="1"/>
</dbReference>
<feature type="region of interest" description="Disordered" evidence="1">
    <location>
        <begin position="37"/>
        <end position="132"/>
    </location>
</feature>
<gene>
    <name evidence="3" type="ORF">H9891_00065</name>
</gene>
<feature type="compositionally biased region" description="Acidic residues" evidence="1">
    <location>
        <begin position="44"/>
        <end position="73"/>
    </location>
</feature>